<dbReference type="EMBL" id="JAIWOZ010000002">
    <property type="protein sequence ID" value="KAH6609273.1"/>
    <property type="molecule type" value="Genomic_DNA"/>
</dbReference>
<sequence length="160" mass="17316">MSLDFARTALADRRPSFFLPLAPATSASYPQPDRRPSVTEGMARPRRASVSSPTGFRVLKLGPVYYGEHIGQNQDDFYDVPATPPSPAVAPSSFLSLAPATSASYPRMPTSRAPAGALPERRRSSSSSTTGFRVLKLGPVYWGEHTGDHKDDFHDIPTSP</sequence>
<comment type="caution">
    <text evidence="2">The sequence shown here is derived from an EMBL/GenBank/DDBJ whole genome shotgun (WGS) entry which is preliminary data.</text>
</comment>
<evidence type="ECO:0000313" key="3">
    <source>
        <dbReference type="Proteomes" id="UP000827724"/>
    </source>
</evidence>
<feature type="region of interest" description="Disordered" evidence="1">
    <location>
        <begin position="22"/>
        <end position="50"/>
    </location>
</feature>
<reference evidence="2" key="1">
    <citation type="submission" date="2021-08" db="EMBL/GenBank/DDBJ databases">
        <title>Chromosome-Level Trichoderma cornu-damae using Hi-C Data.</title>
        <authorList>
            <person name="Kim C.S."/>
        </authorList>
    </citation>
    <scope>NUCLEOTIDE SEQUENCE</scope>
    <source>
        <strain evidence="2">KA19-0412C</strain>
    </source>
</reference>
<name>A0A9P8QU03_9HYPO</name>
<protein>
    <submittedName>
        <fullName evidence="2">Uncharacterized protein</fullName>
    </submittedName>
</protein>
<organism evidence="2 3">
    <name type="scientific">Trichoderma cornu-damae</name>
    <dbReference type="NCBI Taxonomy" id="654480"/>
    <lineage>
        <taxon>Eukaryota</taxon>
        <taxon>Fungi</taxon>
        <taxon>Dikarya</taxon>
        <taxon>Ascomycota</taxon>
        <taxon>Pezizomycotina</taxon>
        <taxon>Sordariomycetes</taxon>
        <taxon>Hypocreomycetidae</taxon>
        <taxon>Hypocreales</taxon>
        <taxon>Hypocreaceae</taxon>
        <taxon>Trichoderma</taxon>
    </lineage>
</organism>
<evidence type="ECO:0000313" key="2">
    <source>
        <dbReference type="EMBL" id="KAH6609273.1"/>
    </source>
</evidence>
<feature type="region of interest" description="Disordered" evidence="1">
    <location>
        <begin position="101"/>
        <end position="131"/>
    </location>
</feature>
<proteinExistence type="predicted"/>
<keyword evidence="3" id="KW-1185">Reference proteome</keyword>
<dbReference type="AlphaFoldDB" id="A0A9P8QU03"/>
<evidence type="ECO:0000256" key="1">
    <source>
        <dbReference type="SAM" id="MobiDB-lite"/>
    </source>
</evidence>
<dbReference type="OrthoDB" id="5226533at2759"/>
<gene>
    <name evidence="2" type="ORF">Trco_002619</name>
</gene>
<accession>A0A9P8QU03</accession>
<dbReference type="Proteomes" id="UP000827724">
    <property type="component" value="Unassembled WGS sequence"/>
</dbReference>